<dbReference type="CDD" id="cd00590">
    <property type="entry name" value="RRM_SF"/>
    <property type="match status" value="1"/>
</dbReference>
<dbReference type="SUPFAM" id="SSF54928">
    <property type="entry name" value="RNA-binding domain, RBD"/>
    <property type="match status" value="1"/>
</dbReference>
<dbReference type="InterPro" id="IPR000504">
    <property type="entry name" value="RRM_dom"/>
</dbReference>
<dbReference type="InterPro" id="IPR012677">
    <property type="entry name" value="Nucleotide-bd_a/b_plait_sf"/>
</dbReference>
<comment type="caution">
    <text evidence="3">The sequence shown here is derived from an EMBL/GenBank/DDBJ whole genome shotgun (WGS) entry which is preliminary data.</text>
</comment>
<dbReference type="SMART" id="SM00360">
    <property type="entry name" value="RRM"/>
    <property type="match status" value="1"/>
</dbReference>
<dbReference type="Gene3D" id="3.30.70.330">
    <property type="match status" value="1"/>
</dbReference>
<feature type="non-terminal residue" evidence="3">
    <location>
        <position position="526"/>
    </location>
</feature>
<dbReference type="PROSITE" id="PS50102">
    <property type="entry name" value="RRM"/>
    <property type="match status" value="1"/>
</dbReference>
<sequence length="526" mass="59186">MGNDDWQAVSRRKYIYSTKEDDVAKISTSIFVTNFPDSISAKDLFNSCKTYGHVVDSFIPTKRNKNGKRFGFVRFINVFNIDRLVGNLCTVWIDRHKLVNTYGGPKVHFNNPPNHSSKPGTTTSSFVLAVKGGMPHSSFISPALVLDDSCVVKRELGNFVMGEVKNFSSINNMHIVLANEGFPNAKVVYLGGMWVKLELPSLSSKDNFMKHVEGEKQTELGQKMNSEEEESDIEAVSDTYFGENIDKDGGNNVDSVIQPVDKETSHDPFNIYDILNKQKKDAKVNGSDSNIPFPLGFTPIQSNLKAAEQVKNSVLNQSPHNYSGCSSRILENSHKVDDHLITVNHGKCLSQKEGGSILKVLEEVIKVGQTMGFSMEGVHKDMEKIIAIFLDKHLSDHRPILLREILKKEIRVFVVNQRKNKEAAKTHDFMQKAKIKWAVEEGENFKFFHGMVNRKRANLAVKGIMIDGAWVDDPREVKNEAAELKVHITRDEIQNAVWCCGENKSPGPDGFSFDFFRKFWQVVGPD</sequence>
<reference evidence="3" key="1">
    <citation type="journal article" date="2019" name="Sci. Rep.">
        <title>Draft genome of Tanacetum cinerariifolium, the natural source of mosquito coil.</title>
        <authorList>
            <person name="Yamashiro T."/>
            <person name="Shiraishi A."/>
            <person name="Satake H."/>
            <person name="Nakayama K."/>
        </authorList>
    </citation>
    <scope>NUCLEOTIDE SEQUENCE</scope>
</reference>
<name>A0A699JCJ7_TANCI</name>
<evidence type="ECO:0000313" key="3">
    <source>
        <dbReference type="EMBL" id="GFA28364.1"/>
    </source>
</evidence>
<dbReference type="GO" id="GO:0003723">
    <property type="term" value="F:RNA binding"/>
    <property type="evidence" value="ECO:0007669"/>
    <property type="project" value="UniProtKB-UniRule"/>
</dbReference>
<dbReference type="AlphaFoldDB" id="A0A699JCJ7"/>
<dbReference type="Pfam" id="PF00076">
    <property type="entry name" value="RRM_1"/>
    <property type="match status" value="1"/>
</dbReference>
<dbReference type="EMBL" id="BKCJ010398023">
    <property type="protein sequence ID" value="GFA28364.1"/>
    <property type="molecule type" value="Genomic_DNA"/>
</dbReference>
<gene>
    <name evidence="3" type="ORF">Tci_600336</name>
</gene>
<dbReference type="InterPro" id="IPR035979">
    <property type="entry name" value="RBD_domain_sf"/>
</dbReference>
<evidence type="ECO:0000259" key="2">
    <source>
        <dbReference type="PROSITE" id="PS50102"/>
    </source>
</evidence>
<organism evidence="3">
    <name type="scientific">Tanacetum cinerariifolium</name>
    <name type="common">Dalmatian daisy</name>
    <name type="synonym">Chrysanthemum cinerariifolium</name>
    <dbReference type="NCBI Taxonomy" id="118510"/>
    <lineage>
        <taxon>Eukaryota</taxon>
        <taxon>Viridiplantae</taxon>
        <taxon>Streptophyta</taxon>
        <taxon>Embryophyta</taxon>
        <taxon>Tracheophyta</taxon>
        <taxon>Spermatophyta</taxon>
        <taxon>Magnoliopsida</taxon>
        <taxon>eudicotyledons</taxon>
        <taxon>Gunneridae</taxon>
        <taxon>Pentapetalae</taxon>
        <taxon>asterids</taxon>
        <taxon>campanulids</taxon>
        <taxon>Asterales</taxon>
        <taxon>Asteraceae</taxon>
        <taxon>Asteroideae</taxon>
        <taxon>Anthemideae</taxon>
        <taxon>Anthemidinae</taxon>
        <taxon>Tanacetum</taxon>
    </lineage>
</organism>
<protein>
    <submittedName>
        <fullName evidence="3">Nucleotide-binding alpha-beta plait domain-containing protein</fullName>
    </submittedName>
</protein>
<proteinExistence type="predicted"/>
<feature type="domain" description="RRM" evidence="2">
    <location>
        <begin position="28"/>
        <end position="114"/>
    </location>
</feature>
<keyword evidence="1" id="KW-0694">RNA-binding</keyword>
<evidence type="ECO:0000256" key="1">
    <source>
        <dbReference type="PROSITE-ProRule" id="PRU00176"/>
    </source>
</evidence>
<accession>A0A699JCJ7</accession>